<feature type="binding site" evidence="4">
    <location>
        <position position="176"/>
    </location>
    <ligand>
        <name>S-methyl-5'-thioadenosine</name>
        <dbReference type="ChEBI" id="CHEBI:17509"/>
    </ligand>
</feature>
<dbReference type="EMBL" id="MHMG01000011">
    <property type="protein sequence ID" value="OGZ23667.1"/>
    <property type="molecule type" value="Genomic_DNA"/>
</dbReference>
<dbReference type="HAMAP" id="MF_00198">
    <property type="entry name" value="Spermidine_synth"/>
    <property type="match status" value="1"/>
</dbReference>
<dbReference type="EC" id="2.5.1.16" evidence="4"/>
<evidence type="ECO:0000313" key="8">
    <source>
        <dbReference type="Proteomes" id="UP000176406"/>
    </source>
</evidence>
<dbReference type="InterPro" id="IPR037163">
    <property type="entry name" value="Spermidine_synt_N_sf"/>
</dbReference>
<dbReference type="Gene3D" id="2.30.140.10">
    <property type="entry name" value="Spermidine synthase, tetramerisation domain"/>
    <property type="match status" value="1"/>
</dbReference>
<dbReference type="GO" id="GO:0004766">
    <property type="term" value="F:spermidine synthase activity"/>
    <property type="evidence" value="ECO:0007669"/>
    <property type="project" value="UniProtKB-UniRule"/>
</dbReference>
<comment type="caution">
    <text evidence="7">The sequence shown here is derived from an EMBL/GenBank/DDBJ whole genome shotgun (WGS) entry which is preliminary data.</text>
</comment>
<dbReference type="Proteomes" id="UP000176406">
    <property type="component" value="Unassembled WGS sequence"/>
</dbReference>
<accession>A0A1G2ECU8</accession>
<feature type="binding site" evidence="4">
    <location>
        <position position="117"/>
    </location>
    <ligand>
        <name>S-methyl-5'-thioadenosine</name>
        <dbReference type="ChEBI" id="CHEBI:17509"/>
    </ligand>
</feature>
<feature type="binding site" evidence="4">
    <location>
        <position position="97"/>
    </location>
    <ligand>
        <name>spermidine</name>
        <dbReference type="ChEBI" id="CHEBI:57834"/>
    </ligand>
</feature>
<dbReference type="PROSITE" id="PS51006">
    <property type="entry name" value="PABS_2"/>
    <property type="match status" value="1"/>
</dbReference>
<dbReference type="NCBIfam" id="NF002010">
    <property type="entry name" value="PRK00811.1"/>
    <property type="match status" value="1"/>
</dbReference>
<comment type="function">
    <text evidence="4">Catalyzes the irreversible transfer of a propylamine group from the amino donor S-adenosylmethioninamine (decarboxy-AdoMet) to putrescine (1,4-diaminobutane) to yield spermidine.</text>
</comment>
<dbReference type="Pfam" id="PF17284">
    <property type="entry name" value="Spermine_synt_N"/>
    <property type="match status" value="1"/>
</dbReference>
<dbReference type="CDD" id="cd02440">
    <property type="entry name" value="AdoMet_MTases"/>
    <property type="match status" value="1"/>
</dbReference>
<comment type="subunit">
    <text evidence="4">Homodimer or homotetramer.</text>
</comment>
<feature type="binding site" evidence="4">
    <location>
        <begin position="149"/>
        <end position="150"/>
    </location>
    <ligand>
        <name>S-methyl-5'-thioadenosine</name>
        <dbReference type="ChEBI" id="CHEBI:17509"/>
    </ligand>
</feature>
<dbReference type="FunFam" id="3.40.50.150:FF:000088">
    <property type="entry name" value="Polyamine aminopropyltransferase"/>
    <property type="match status" value="1"/>
</dbReference>
<keyword evidence="4" id="KW-0745">Spermidine biosynthesis</keyword>
<comment type="similarity">
    <text evidence="1 4">Belongs to the spermidine/spermine synthase family.</text>
</comment>
<comment type="catalytic activity">
    <reaction evidence="4">
        <text>S-adenosyl 3-(methylsulfanyl)propylamine + putrescine = S-methyl-5'-thioadenosine + spermidine + H(+)</text>
        <dbReference type="Rhea" id="RHEA:12721"/>
        <dbReference type="ChEBI" id="CHEBI:15378"/>
        <dbReference type="ChEBI" id="CHEBI:17509"/>
        <dbReference type="ChEBI" id="CHEBI:57443"/>
        <dbReference type="ChEBI" id="CHEBI:57834"/>
        <dbReference type="ChEBI" id="CHEBI:326268"/>
        <dbReference type="EC" id="2.5.1.16"/>
    </reaction>
</comment>
<dbReference type="Pfam" id="PF01564">
    <property type="entry name" value="Spermine_synth"/>
    <property type="match status" value="1"/>
</dbReference>
<dbReference type="InterPro" id="IPR035246">
    <property type="entry name" value="Spermidine_synt_N"/>
</dbReference>
<dbReference type="SUPFAM" id="SSF53335">
    <property type="entry name" value="S-adenosyl-L-methionine-dependent methyltransferases"/>
    <property type="match status" value="1"/>
</dbReference>
<feature type="binding site" evidence="4">
    <location>
        <position position="42"/>
    </location>
    <ligand>
        <name>S-methyl-5'-thioadenosine</name>
        <dbReference type="ChEBI" id="CHEBI:17509"/>
    </ligand>
</feature>
<dbReference type="InterPro" id="IPR030374">
    <property type="entry name" value="PABS"/>
</dbReference>
<evidence type="ECO:0000256" key="2">
    <source>
        <dbReference type="ARBA" id="ARBA00022679"/>
    </source>
</evidence>
<keyword evidence="3 4" id="KW-0620">Polyamine biosynthesis</keyword>
<keyword evidence="2 4" id="KW-0808">Transferase</keyword>
<name>A0A1G2ECU8_9BACT</name>
<evidence type="ECO:0000256" key="4">
    <source>
        <dbReference type="HAMAP-Rule" id="MF_00198"/>
    </source>
</evidence>
<proteinExistence type="inferred from homology"/>
<evidence type="ECO:0000256" key="1">
    <source>
        <dbReference type="ARBA" id="ARBA00007867"/>
    </source>
</evidence>
<evidence type="ECO:0000313" key="7">
    <source>
        <dbReference type="EMBL" id="OGZ23667.1"/>
    </source>
</evidence>
<reference evidence="7 8" key="1">
    <citation type="journal article" date="2016" name="Nat. Commun.">
        <title>Thousands of microbial genomes shed light on interconnected biogeochemical processes in an aquifer system.</title>
        <authorList>
            <person name="Anantharaman K."/>
            <person name="Brown C.T."/>
            <person name="Hug L.A."/>
            <person name="Sharon I."/>
            <person name="Castelle C.J."/>
            <person name="Probst A.J."/>
            <person name="Thomas B.C."/>
            <person name="Singh A."/>
            <person name="Wilkins M.J."/>
            <person name="Karaoz U."/>
            <person name="Brodie E.L."/>
            <person name="Williams K.H."/>
            <person name="Hubbard S.S."/>
            <person name="Banfield J.F."/>
        </authorList>
    </citation>
    <scope>NUCLEOTIDE SEQUENCE [LARGE SCALE GENOMIC DNA]</scope>
</reference>
<dbReference type="AlphaFoldDB" id="A0A1G2ECU8"/>
<organism evidence="7 8">
    <name type="scientific">Candidatus Nealsonbacteria bacterium RIFCSPLOWO2_01_FULL_41_9</name>
    <dbReference type="NCBI Taxonomy" id="1801671"/>
    <lineage>
        <taxon>Bacteria</taxon>
        <taxon>Candidatus Nealsoniibacteriota</taxon>
    </lineage>
</organism>
<comment type="caution">
    <text evidence="4">Lacks conserved residue(s) required for the propagation of feature annotation.</text>
</comment>
<dbReference type="PANTHER" id="PTHR11558:SF11">
    <property type="entry name" value="SPERMIDINE SYNTHASE"/>
    <property type="match status" value="1"/>
</dbReference>
<dbReference type="Gene3D" id="3.40.50.150">
    <property type="entry name" value="Vaccinia Virus protein VP39"/>
    <property type="match status" value="1"/>
</dbReference>
<protein>
    <recommendedName>
        <fullName evidence="4">Polyamine aminopropyltransferase</fullName>
    </recommendedName>
    <alternativeName>
        <fullName evidence="4">Putrescine aminopropyltransferase</fullName>
        <shortName evidence="4">PAPT</shortName>
    </alternativeName>
    <alternativeName>
        <fullName evidence="4">Spermidine synthase</fullName>
        <shortName evidence="4">SPDS</shortName>
        <shortName evidence="4">SPDSY</shortName>
        <ecNumber evidence="4">2.5.1.16</ecNumber>
    </alternativeName>
</protein>
<comment type="pathway">
    <text evidence="4">Amine and polyamine biosynthesis; spermidine biosynthesis; spermidine from putrescine: step 1/1.</text>
</comment>
<dbReference type="GO" id="GO:0008295">
    <property type="term" value="P:spermidine biosynthetic process"/>
    <property type="evidence" value="ECO:0007669"/>
    <property type="project" value="UniProtKB-UniRule"/>
</dbReference>
<dbReference type="InterPro" id="IPR029063">
    <property type="entry name" value="SAM-dependent_MTases_sf"/>
</dbReference>
<dbReference type="NCBIfam" id="TIGR00417">
    <property type="entry name" value="speE"/>
    <property type="match status" value="1"/>
</dbReference>
<dbReference type="PANTHER" id="PTHR11558">
    <property type="entry name" value="SPERMIDINE/SPERMINE SYNTHASE"/>
    <property type="match status" value="1"/>
</dbReference>
<dbReference type="InterPro" id="IPR001045">
    <property type="entry name" value="Spermi_synthase"/>
</dbReference>
<sequence length="312" mass="35583">MFSFTAKLPKNSKWILEFTQGPNSAHLFRVKKKIFHQKTPFQTIDIVELFDFGKTLFLDERLQISEADEFFYSEAITHPALITHPNPKNILIIGGADGGAAFNALKHKSVKQVNLAEIDGDLVRVCQKFLPKIHWGVFKNPKLKVMVGDGKKFLEDAKENFDVIISDLTAPLLNPPSYLLFTEEFYRTVYGKLGKDGIFSLQADSTNPLCNEIFTAVFKTVAKVFPIARAFEVFIPSYDTTWGFIVASKKYDPTSLTLLEIKKRINQRGLKNLKFYDENIHQKIFCLPKYLSDAIKKQKNVIRDKNPIIASQ</sequence>
<feature type="active site" description="Proton acceptor" evidence="4 5">
    <location>
        <position position="167"/>
    </location>
</feature>
<evidence type="ECO:0000256" key="3">
    <source>
        <dbReference type="ARBA" id="ARBA00023115"/>
    </source>
</evidence>
<gene>
    <name evidence="4" type="primary">speE</name>
    <name evidence="7" type="ORF">A3A08_02035</name>
</gene>
<evidence type="ECO:0000256" key="5">
    <source>
        <dbReference type="PROSITE-ProRule" id="PRU00354"/>
    </source>
</evidence>
<evidence type="ECO:0000259" key="6">
    <source>
        <dbReference type="PROSITE" id="PS51006"/>
    </source>
</evidence>
<feature type="domain" description="PABS" evidence="6">
    <location>
        <begin position="12"/>
        <end position="249"/>
    </location>
</feature>
<dbReference type="UniPathway" id="UPA00248">
    <property type="reaction ID" value="UER00314"/>
</dbReference>